<protein>
    <submittedName>
        <fullName evidence="2">GCN5-related N-acetyltransferase</fullName>
    </submittedName>
</protein>
<evidence type="ECO:0000259" key="1">
    <source>
        <dbReference type="PROSITE" id="PS51186"/>
    </source>
</evidence>
<sequence>MLNYRNATLTELQTVLDWAAEEGWNPGLDDAGAFFAADPGGFFLATDGGAPVAAISVVNHNPGFAFLGLYMVRPSHRGRGIGFALWQHALAHAGERTVGLDGVPAQQQNYAASGFVMAGGTTRFSGHVPATESAAIGLAGSPDLPELIQQEATASGQQKPRYLTEWFTETTHRKTLVLRRNAEIQGFCTTRRCREGAKIGPLWCNTAQDAETLIQHAASLWPGDVVIDVPAASRDLVALCKAFGMSAGFETARMYRGHPPRGASACFAVASLELG</sequence>
<name>A0A0J9EDN4_9RHOB</name>
<dbReference type="InterPro" id="IPR041496">
    <property type="entry name" value="YitH/HolE_GNAT"/>
</dbReference>
<reference evidence="2 3" key="1">
    <citation type="submission" date="2015-06" db="EMBL/GenBank/DDBJ databases">
        <title>Draft genome sequence of an Alphaproteobacteria species associated to the Mediterranean sponge Oscarella lobularis.</title>
        <authorList>
            <person name="Jourda C."/>
            <person name="Santini S."/>
            <person name="Claverie J.-M."/>
        </authorList>
    </citation>
    <scope>NUCLEOTIDE SEQUENCE [LARGE SCALE GENOMIC DNA]</scope>
    <source>
        <strain evidence="2">IGS</strain>
    </source>
</reference>
<dbReference type="GO" id="GO:0016747">
    <property type="term" value="F:acyltransferase activity, transferring groups other than amino-acyl groups"/>
    <property type="evidence" value="ECO:0007669"/>
    <property type="project" value="InterPro"/>
</dbReference>
<dbReference type="OrthoDB" id="20916at2"/>
<dbReference type="InterPro" id="IPR052729">
    <property type="entry name" value="Acyl/Acetyltrans_Enzymes"/>
</dbReference>
<evidence type="ECO:0000313" key="3">
    <source>
        <dbReference type="Proteomes" id="UP000037178"/>
    </source>
</evidence>
<gene>
    <name evidence="2" type="ORF">AIOL_001000</name>
</gene>
<dbReference type="PANTHER" id="PTHR47237:SF1">
    <property type="entry name" value="SLL0310 PROTEIN"/>
    <property type="match status" value="1"/>
</dbReference>
<feature type="domain" description="N-acetyltransferase" evidence="1">
    <location>
        <begin position="2"/>
        <end position="145"/>
    </location>
</feature>
<dbReference type="PANTHER" id="PTHR47237">
    <property type="entry name" value="SLL0310 PROTEIN"/>
    <property type="match status" value="1"/>
</dbReference>
<dbReference type="STRING" id="1675527.AIOL_001000"/>
<proteinExistence type="predicted"/>
<dbReference type="InterPro" id="IPR000182">
    <property type="entry name" value="GNAT_dom"/>
</dbReference>
<dbReference type="RefSeq" id="WP_049641868.1">
    <property type="nucleotide sequence ID" value="NZ_LFTY01000001.1"/>
</dbReference>
<organism evidence="2 3">
    <name type="scientific">Candidatus Rhodobacter oscarellae</name>
    <dbReference type="NCBI Taxonomy" id="1675527"/>
    <lineage>
        <taxon>Bacteria</taxon>
        <taxon>Pseudomonadati</taxon>
        <taxon>Pseudomonadota</taxon>
        <taxon>Alphaproteobacteria</taxon>
        <taxon>Rhodobacterales</taxon>
        <taxon>Rhodobacter group</taxon>
        <taxon>Rhodobacter</taxon>
    </lineage>
</organism>
<evidence type="ECO:0000313" key="2">
    <source>
        <dbReference type="EMBL" id="KMW60835.1"/>
    </source>
</evidence>
<dbReference type="EMBL" id="LFTY01000001">
    <property type="protein sequence ID" value="KMW60835.1"/>
    <property type="molecule type" value="Genomic_DNA"/>
</dbReference>
<dbReference type="CDD" id="cd04301">
    <property type="entry name" value="NAT_SF"/>
    <property type="match status" value="1"/>
</dbReference>
<dbReference type="PROSITE" id="PS51186">
    <property type="entry name" value="GNAT"/>
    <property type="match status" value="1"/>
</dbReference>
<dbReference type="SUPFAM" id="SSF55729">
    <property type="entry name" value="Acyl-CoA N-acyltransferases (Nat)"/>
    <property type="match status" value="1"/>
</dbReference>
<dbReference type="Pfam" id="PF00583">
    <property type="entry name" value="Acetyltransf_1"/>
    <property type="match status" value="1"/>
</dbReference>
<dbReference type="Gene3D" id="3.40.630.30">
    <property type="match status" value="1"/>
</dbReference>
<dbReference type="Proteomes" id="UP000037178">
    <property type="component" value="Unassembled WGS sequence"/>
</dbReference>
<dbReference type="InterPro" id="IPR016181">
    <property type="entry name" value="Acyl_CoA_acyltransferase"/>
</dbReference>
<dbReference type="AlphaFoldDB" id="A0A0J9EDN4"/>
<dbReference type="PATRIC" id="fig|1675527.3.peg.1063"/>
<dbReference type="Pfam" id="PF18014">
    <property type="entry name" value="Acetyltransf_18"/>
    <property type="match status" value="1"/>
</dbReference>
<comment type="caution">
    <text evidence="2">The sequence shown here is derived from an EMBL/GenBank/DDBJ whole genome shotgun (WGS) entry which is preliminary data.</text>
</comment>
<keyword evidence="2" id="KW-0808">Transferase</keyword>
<keyword evidence="3" id="KW-1185">Reference proteome</keyword>
<accession>A0A0J9EDN4</accession>
<dbReference type="Gene3D" id="3.40.630.90">
    <property type="match status" value="1"/>
</dbReference>